<feature type="transmembrane region" description="Helical" evidence="4">
    <location>
        <begin position="135"/>
        <end position="154"/>
    </location>
</feature>
<dbReference type="AlphaFoldDB" id="A0A2V4U8I8"/>
<accession>A0A2V4U8I8</accession>
<feature type="transmembrane region" description="Helical" evidence="4">
    <location>
        <begin position="271"/>
        <end position="290"/>
    </location>
</feature>
<comment type="caution">
    <text evidence="6">The sequence shown here is derived from an EMBL/GenBank/DDBJ whole genome shotgun (WGS) entry which is preliminary data.</text>
</comment>
<dbReference type="Proteomes" id="UP000247746">
    <property type="component" value="Unassembled WGS sequence"/>
</dbReference>
<organism evidence="6 7">
    <name type="scientific">Psychrobacter fozii</name>
    <dbReference type="NCBI Taxonomy" id="198480"/>
    <lineage>
        <taxon>Bacteria</taxon>
        <taxon>Pseudomonadati</taxon>
        <taxon>Pseudomonadota</taxon>
        <taxon>Gammaproteobacteria</taxon>
        <taxon>Moraxellales</taxon>
        <taxon>Moraxellaceae</taxon>
        <taxon>Psychrobacter</taxon>
    </lineage>
</organism>
<evidence type="ECO:0000256" key="4">
    <source>
        <dbReference type="SAM" id="Phobius"/>
    </source>
</evidence>
<dbReference type="OrthoDB" id="8708623at2"/>
<reference evidence="6 7" key="1">
    <citation type="submission" date="2018-06" db="EMBL/GenBank/DDBJ databases">
        <title>Genomic Encyclopedia of Type Strains, Phase III (KMG-III): the genomes of soil and plant-associated and newly described type strains.</title>
        <authorList>
            <person name="Whitman W."/>
        </authorList>
    </citation>
    <scope>NUCLEOTIDE SEQUENCE [LARGE SCALE GENOMIC DNA]</scope>
    <source>
        <strain evidence="6 7">CECT 5889</strain>
    </source>
</reference>
<evidence type="ECO:0000256" key="1">
    <source>
        <dbReference type="ARBA" id="ARBA00022692"/>
    </source>
</evidence>
<dbReference type="EMBL" id="QJSU01000015">
    <property type="protein sequence ID" value="PYE36483.1"/>
    <property type="molecule type" value="Genomic_DNA"/>
</dbReference>
<feature type="transmembrane region" description="Helical" evidence="4">
    <location>
        <begin position="241"/>
        <end position="259"/>
    </location>
</feature>
<feature type="transmembrane region" description="Helical" evidence="4">
    <location>
        <begin position="43"/>
        <end position="61"/>
    </location>
</feature>
<gene>
    <name evidence="6" type="ORF">DFP82_11519</name>
</gene>
<feature type="transmembrane region" description="Helical" evidence="4">
    <location>
        <begin position="296"/>
        <end position="317"/>
    </location>
</feature>
<keyword evidence="3 4" id="KW-0472">Membrane</keyword>
<dbReference type="Pfam" id="PF07690">
    <property type="entry name" value="MFS_1"/>
    <property type="match status" value="1"/>
</dbReference>
<feature type="transmembrane region" description="Helical" evidence="4">
    <location>
        <begin position="208"/>
        <end position="229"/>
    </location>
</feature>
<keyword evidence="7" id="KW-1185">Reference proteome</keyword>
<dbReference type="CDD" id="cd17473">
    <property type="entry name" value="MFS_arabinose_efflux_permease_like"/>
    <property type="match status" value="1"/>
</dbReference>
<keyword evidence="2 4" id="KW-1133">Transmembrane helix</keyword>
<evidence type="ECO:0000256" key="2">
    <source>
        <dbReference type="ARBA" id="ARBA00022989"/>
    </source>
</evidence>
<dbReference type="InterPro" id="IPR011701">
    <property type="entry name" value="MFS"/>
</dbReference>
<feature type="transmembrane region" description="Helical" evidence="4">
    <location>
        <begin position="12"/>
        <end position="37"/>
    </location>
</feature>
<keyword evidence="1 4" id="KW-0812">Transmembrane</keyword>
<proteinExistence type="predicted"/>
<dbReference type="PANTHER" id="PTHR23531">
    <property type="entry name" value="QUINOLENE RESISTANCE PROTEIN NORA"/>
    <property type="match status" value="1"/>
</dbReference>
<dbReference type="PANTHER" id="PTHR23531:SF1">
    <property type="entry name" value="QUINOLENE RESISTANCE PROTEIN NORA"/>
    <property type="match status" value="1"/>
</dbReference>
<feature type="transmembrane region" description="Helical" evidence="4">
    <location>
        <begin position="103"/>
        <end position="123"/>
    </location>
</feature>
<evidence type="ECO:0000256" key="3">
    <source>
        <dbReference type="ARBA" id="ARBA00023136"/>
    </source>
</evidence>
<evidence type="ECO:0000313" key="7">
    <source>
        <dbReference type="Proteomes" id="UP000247746"/>
    </source>
</evidence>
<sequence>MNQLKTAGSFTLLCIASLTIMVGTLLAPGLVSISAGLGITDNSVLLITLPSLGAVVFAPLAGKLIDKYGAYKLLIIGLFLYGLAGASAYLLHGPAQVFSNRFLLGGITSVVMASCTVLISTWYQGEARLKMIAKQGMAVELGGVIFLFLGGLLASQFWALPLSIYLMAWVFLAMLLRFVPRHHAATAENTQIAEDDSKTIISGLSLKNVYLISTLAMTIFFTSTVLLPITMNELSYNESQIGQLLAFISLVAVVTAGFMPKIIKWLNEPKVLALAFLAFALSYICFTQTSTLLLTLGALLIGIGFGFSIPLLNHMTVELSAAKVRGRNLSYFTMAVFSGQFFTSFMEYMPGGAHNVFIMCSVFSVIISIVLFVKGRKAA</sequence>
<feature type="transmembrane region" description="Helical" evidence="4">
    <location>
        <begin position="73"/>
        <end position="91"/>
    </location>
</feature>
<feature type="transmembrane region" description="Helical" evidence="4">
    <location>
        <begin position="160"/>
        <end position="179"/>
    </location>
</feature>
<dbReference type="GO" id="GO:0022857">
    <property type="term" value="F:transmembrane transporter activity"/>
    <property type="evidence" value="ECO:0007669"/>
    <property type="project" value="InterPro"/>
</dbReference>
<feature type="domain" description="Major facilitator superfamily (MFS) profile" evidence="5">
    <location>
        <begin position="1"/>
        <end position="379"/>
    </location>
</feature>
<dbReference type="SUPFAM" id="SSF103473">
    <property type="entry name" value="MFS general substrate transporter"/>
    <property type="match status" value="1"/>
</dbReference>
<dbReference type="Gene3D" id="1.20.1250.20">
    <property type="entry name" value="MFS general substrate transporter like domains"/>
    <property type="match status" value="1"/>
</dbReference>
<dbReference type="InterPro" id="IPR020846">
    <property type="entry name" value="MFS_dom"/>
</dbReference>
<dbReference type="InterPro" id="IPR036259">
    <property type="entry name" value="MFS_trans_sf"/>
</dbReference>
<dbReference type="PROSITE" id="PS50850">
    <property type="entry name" value="MFS"/>
    <property type="match status" value="1"/>
</dbReference>
<evidence type="ECO:0000259" key="5">
    <source>
        <dbReference type="PROSITE" id="PS50850"/>
    </source>
</evidence>
<protein>
    <submittedName>
        <fullName evidence="6">Cyanate permease</fullName>
    </submittedName>
</protein>
<dbReference type="RefSeq" id="WP_110924383.1">
    <property type="nucleotide sequence ID" value="NZ_QJSU01000015.1"/>
</dbReference>
<feature type="transmembrane region" description="Helical" evidence="4">
    <location>
        <begin position="352"/>
        <end position="373"/>
    </location>
</feature>
<evidence type="ECO:0000313" key="6">
    <source>
        <dbReference type="EMBL" id="PYE36483.1"/>
    </source>
</evidence>
<name>A0A2V4U8I8_9GAMM</name>
<dbReference type="InterPro" id="IPR052714">
    <property type="entry name" value="MFS_Exporter"/>
</dbReference>
<feature type="transmembrane region" description="Helical" evidence="4">
    <location>
        <begin position="329"/>
        <end position="346"/>
    </location>
</feature>